<sequence>MGGKVKQSQRTKNNARPASSGRSAVLLSNAIFSDPTFNKAGAVQGLFPSMMSTYLDQGLSNEFSVAFKKLNKKDPITRIKALQELIELVNNTESDNVVEALPAWSHQYQVLTLDSERKVRALTQVCHGEIVSKCGRRVAPHLRRILPAWLLALHDEHGPAQAAADASLNKTFPGQKLVEAITFCKTEVLSLITDIVTGHAEDIISVKFLETEERVAHVSRVVSGALRALRWCEMVLPRDLDSWLATTLRPVLADPAFWKLPTHPEPHVRGGWYSWAGAALARGGRGEA</sequence>
<keyword evidence="5" id="KW-1185">Reference proteome</keyword>
<evidence type="ECO:0000256" key="1">
    <source>
        <dbReference type="RuleBase" id="RU367090"/>
    </source>
</evidence>
<dbReference type="Gene3D" id="1.25.10.10">
    <property type="entry name" value="Leucine-rich Repeat Variant"/>
    <property type="match status" value="1"/>
</dbReference>
<gene>
    <name evidence="4" type="ORF">LSINAPIS_LOCUS3767</name>
</gene>
<proteinExistence type="inferred from homology"/>
<dbReference type="InterPro" id="IPR054476">
    <property type="entry name" value="Ltn1_N"/>
</dbReference>
<dbReference type="PANTHER" id="PTHR12389">
    <property type="entry name" value="ZINC FINGER PROTEIN 294"/>
    <property type="match status" value="1"/>
</dbReference>
<dbReference type="GO" id="GO:0061630">
    <property type="term" value="F:ubiquitin protein ligase activity"/>
    <property type="evidence" value="ECO:0007669"/>
    <property type="project" value="UniProtKB-UniRule"/>
</dbReference>
<dbReference type="GO" id="GO:0043023">
    <property type="term" value="F:ribosomal large subunit binding"/>
    <property type="evidence" value="ECO:0007669"/>
    <property type="project" value="TreeGrafter"/>
</dbReference>
<feature type="region of interest" description="Disordered" evidence="2">
    <location>
        <begin position="1"/>
        <end position="21"/>
    </location>
</feature>
<protein>
    <recommendedName>
        <fullName evidence="1">E3 ubiquitin-protein ligase listerin</fullName>
        <ecNumber evidence="1">2.3.2.27</ecNumber>
    </recommendedName>
    <alternativeName>
        <fullName evidence="1">RING-type E3 ubiquitin transferase listerin</fullName>
    </alternativeName>
</protein>
<reference evidence="4 5" key="1">
    <citation type="submission" date="2017-07" db="EMBL/GenBank/DDBJ databases">
        <authorList>
            <person name="Talla V."/>
            <person name="Backstrom N."/>
        </authorList>
    </citation>
    <scope>NUCLEOTIDE SEQUENCE [LARGE SCALE GENOMIC DNA]</scope>
</reference>
<feature type="non-terminal residue" evidence="4">
    <location>
        <position position="288"/>
    </location>
</feature>
<dbReference type="GO" id="GO:0005829">
    <property type="term" value="C:cytosol"/>
    <property type="evidence" value="ECO:0007669"/>
    <property type="project" value="UniProtKB-UniRule"/>
</dbReference>
<dbReference type="SUPFAM" id="SSF48371">
    <property type="entry name" value="ARM repeat"/>
    <property type="match status" value="1"/>
</dbReference>
<comment type="pathway">
    <text evidence="1">Protein modification; protein ubiquitination.</text>
</comment>
<keyword evidence="1" id="KW-0808">Transferase</keyword>
<dbReference type="GO" id="GO:1990112">
    <property type="term" value="C:RQC complex"/>
    <property type="evidence" value="ECO:0007669"/>
    <property type="project" value="UniProtKB-UniRule"/>
</dbReference>
<keyword evidence="1" id="KW-0479">Metal-binding</keyword>
<evidence type="ECO:0000256" key="2">
    <source>
        <dbReference type="SAM" id="MobiDB-lite"/>
    </source>
</evidence>
<dbReference type="GO" id="GO:1990116">
    <property type="term" value="P:ribosome-associated ubiquitin-dependent protein catabolic process"/>
    <property type="evidence" value="ECO:0007669"/>
    <property type="project" value="UniProtKB-UniRule"/>
</dbReference>
<accession>A0A5E4Q161</accession>
<dbReference type="GO" id="GO:0008270">
    <property type="term" value="F:zinc ion binding"/>
    <property type="evidence" value="ECO:0007669"/>
    <property type="project" value="UniProtKB-KW"/>
</dbReference>
<evidence type="ECO:0000313" key="4">
    <source>
        <dbReference type="EMBL" id="VVC90974.1"/>
    </source>
</evidence>
<dbReference type="GO" id="GO:0016567">
    <property type="term" value="P:protein ubiquitination"/>
    <property type="evidence" value="ECO:0007669"/>
    <property type="project" value="UniProtKB-UniPathway"/>
</dbReference>
<comment type="subunit">
    <text evidence="1">Component of the ribosome quality control complex (RQC).</text>
</comment>
<dbReference type="EMBL" id="FZQP02000915">
    <property type="protein sequence ID" value="VVC90974.1"/>
    <property type="molecule type" value="Genomic_DNA"/>
</dbReference>
<keyword evidence="1" id="KW-0862">Zinc</keyword>
<dbReference type="Pfam" id="PF22958">
    <property type="entry name" value="Ltn1_1st"/>
    <property type="match status" value="1"/>
</dbReference>
<dbReference type="InterPro" id="IPR039795">
    <property type="entry name" value="LTN1/Rkr1"/>
</dbReference>
<dbReference type="UniPathway" id="UPA00143"/>
<dbReference type="Proteomes" id="UP000324832">
    <property type="component" value="Unassembled WGS sequence"/>
</dbReference>
<keyword evidence="1" id="KW-0863">Zinc-finger</keyword>
<name>A0A5E4Q161_9NEOP</name>
<evidence type="ECO:0000313" key="5">
    <source>
        <dbReference type="Proteomes" id="UP000324832"/>
    </source>
</evidence>
<comment type="catalytic activity">
    <reaction evidence="1">
        <text>S-ubiquitinyl-[E2 ubiquitin-conjugating enzyme]-L-cysteine + [acceptor protein]-L-lysine = [E2 ubiquitin-conjugating enzyme]-L-cysteine + N(6)-ubiquitinyl-[acceptor protein]-L-lysine.</text>
        <dbReference type="EC" id="2.3.2.27"/>
    </reaction>
</comment>
<comment type="function">
    <text evidence="1">E3 ubiquitin-protein ligase. Component of the ribosome quality control complex (RQC), a ribosome-associated complex that mediates ubiquitination and extraction of incompletely synthesized nascent chains for proteasomal degradation.</text>
</comment>
<organism evidence="4 5">
    <name type="scientific">Leptidea sinapis</name>
    <dbReference type="NCBI Taxonomy" id="189913"/>
    <lineage>
        <taxon>Eukaryota</taxon>
        <taxon>Metazoa</taxon>
        <taxon>Ecdysozoa</taxon>
        <taxon>Arthropoda</taxon>
        <taxon>Hexapoda</taxon>
        <taxon>Insecta</taxon>
        <taxon>Pterygota</taxon>
        <taxon>Neoptera</taxon>
        <taxon>Endopterygota</taxon>
        <taxon>Lepidoptera</taxon>
        <taxon>Glossata</taxon>
        <taxon>Ditrysia</taxon>
        <taxon>Papilionoidea</taxon>
        <taxon>Pieridae</taxon>
        <taxon>Dismorphiinae</taxon>
        <taxon>Leptidea</taxon>
    </lineage>
</organism>
<dbReference type="AlphaFoldDB" id="A0A5E4Q161"/>
<dbReference type="EC" id="2.3.2.27" evidence="1"/>
<keyword evidence="1" id="KW-0833">Ubl conjugation pathway</keyword>
<evidence type="ECO:0000259" key="3">
    <source>
        <dbReference type="Pfam" id="PF22958"/>
    </source>
</evidence>
<dbReference type="InterPro" id="IPR016024">
    <property type="entry name" value="ARM-type_fold"/>
</dbReference>
<dbReference type="GO" id="GO:0072344">
    <property type="term" value="P:rescue of stalled ribosome"/>
    <property type="evidence" value="ECO:0007669"/>
    <property type="project" value="UniProtKB-UniRule"/>
</dbReference>
<dbReference type="PANTHER" id="PTHR12389:SF0">
    <property type="entry name" value="E3 UBIQUITIN-PROTEIN LIGASE LISTERIN"/>
    <property type="match status" value="1"/>
</dbReference>
<dbReference type="InterPro" id="IPR011989">
    <property type="entry name" value="ARM-like"/>
</dbReference>
<comment type="similarity">
    <text evidence="1">Belongs to the LTN1 family.</text>
</comment>
<feature type="domain" description="E3 ubiquitin-protein ligase listerin N-terminal" evidence="3">
    <location>
        <begin position="60"/>
        <end position="277"/>
    </location>
</feature>